<dbReference type="Pfam" id="PF00484">
    <property type="entry name" value="Pro_CA"/>
    <property type="match status" value="1"/>
</dbReference>
<feature type="binding site" evidence="6">
    <location>
        <position position="100"/>
    </location>
    <ligand>
        <name>Zn(2+)</name>
        <dbReference type="ChEBI" id="CHEBI:29105"/>
    </ligand>
</feature>
<dbReference type="PANTHER" id="PTHR11002">
    <property type="entry name" value="CARBONIC ANHYDRASE"/>
    <property type="match status" value="1"/>
</dbReference>
<dbReference type="GO" id="GO:0008270">
    <property type="term" value="F:zinc ion binding"/>
    <property type="evidence" value="ECO:0007669"/>
    <property type="project" value="InterPro"/>
</dbReference>
<dbReference type="RefSeq" id="WP_202767312.1">
    <property type="nucleotide sequence ID" value="NZ_JAESWA010000022.1"/>
</dbReference>
<dbReference type="InterPro" id="IPR015892">
    <property type="entry name" value="Carbonic_anhydrase_CS"/>
</dbReference>
<dbReference type="GO" id="GO:0015976">
    <property type="term" value="P:carbon utilization"/>
    <property type="evidence" value="ECO:0007669"/>
    <property type="project" value="InterPro"/>
</dbReference>
<comment type="caution">
    <text evidence="7">The sequence shown here is derived from an EMBL/GenBank/DDBJ whole genome shotgun (WGS) entry which is preliminary data.</text>
</comment>
<keyword evidence="6" id="KW-0479">Metal-binding</keyword>
<gene>
    <name evidence="7" type="ORF">JK634_08945</name>
</gene>
<dbReference type="EMBL" id="JAESWA010000022">
    <property type="protein sequence ID" value="MBL4931931.1"/>
    <property type="molecule type" value="Genomic_DNA"/>
</dbReference>
<evidence type="ECO:0000256" key="4">
    <source>
        <dbReference type="ARBA" id="ARBA00023239"/>
    </source>
</evidence>
<organism evidence="7 8">
    <name type="scientific">Clostridium paridis</name>
    <dbReference type="NCBI Taxonomy" id="2803863"/>
    <lineage>
        <taxon>Bacteria</taxon>
        <taxon>Bacillati</taxon>
        <taxon>Bacillota</taxon>
        <taxon>Clostridia</taxon>
        <taxon>Eubacteriales</taxon>
        <taxon>Clostridiaceae</taxon>
        <taxon>Clostridium</taxon>
    </lineage>
</organism>
<dbReference type="SMART" id="SM00947">
    <property type="entry name" value="Pro_CA"/>
    <property type="match status" value="1"/>
</dbReference>
<dbReference type="PROSITE" id="PS00704">
    <property type="entry name" value="PROK_CO2_ANHYDRASE_1"/>
    <property type="match status" value="1"/>
</dbReference>
<comment type="cofactor">
    <cofactor evidence="6">
        <name>Zn(2+)</name>
        <dbReference type="ChEBI" id="CHEBI:29105"/>
    </cofactor>
    <text evidence="6">Binds 1 zinc ion per subunit.</text>
</comment>
<dbReference type="InterPro" id="IPR001765">
    <property type="entry name" value="Carbonic_anhydrase"/>
</dbReference>
<evidence type="ECO:0000313" key="7">
    <source>
        <dbReference type="EMBL" id="MBL4931931.1"/>
    </source>
</evidence>
<dbReference type="PANTHER" id="PTHR11002:SF79">
    <property type="entry name" value="CARBONIC ANHYDRASE 2"/>
    <property type="match status" value="1"/>
</dbReference>
<dbReference type="CDD" id="cd03378">
    <property type="entry name" value="beta_CA_cladeC"/>
    <property type="match status" value="1"/>
</dbReference>
<keyword evidence="3 6" id="KW-0862">Zinc</keyword>
<accession>A0A937K308</accession>
<reference evidence="7" key="1">
    <citation type="submission" date="2021-01" db="EMBL/GenBank/DDBJ databases">
        <title>Genome public.</title>
        <authorList>
            <person name="Liu C."/>
            <person name="Sun Q."/>
        </authorList>
    </citation>
    <scope>NUCLEOTIDE SEQUENCE</scope>
    <source>
        <strain evidence="7">YIM B02565</strain>
    </source>
</reference>
<keyword evidence="4" id="KW-0456">Lyase</keyword>
<evidence type="ECO:0000256" key="5">
    <source>
        <dbReference type="ARBA" id="ARBA00048348"/>
    </source>
</evidence>
<evidence type="ECO:0000256" key="1">
    <source>
        <dbReference type="ARBA" id="ARBA00006217"/>
    </source>
</evidence>
<name>A0A937K308_9CLOT</name>
<dbReference type="Gene3D" id="3.40.1050.10">
    <property type="entry name" value="Carbonic anhydrase"/>
    <property type="match status" value="1"/>
</dbReference>
<dbReference type="SUPFAM" id="SSF53056">
    <property type="entry name" value="beta-carbonic anhydrase, cab"/>
    <property type="match status" value="1"/>
</dbReference>
<evidence type="ECO:0000313" key="8">
    <source>
        <dbReference type="Proteomes" id="UP000623681"/>
    </source>
</evidence>
<keyword evidence="8" id="KW-1185">Reference proteome</keyword>
<comment type="similarity">
    <text evidence="1">Belongs to the beta-class carbonic anhydrase family.</text>
</comment>
<evidence type="ECO:0000256" key="3">
    <source>
        <dbReference type="ARBA" id="ARBA00022833"/>
    </source>
</evidence>
<feature type="binding site" evidence="6">
    <location>
        <position position="153"/>
    </location>
    <ligand>
        <name>Zn(2+)</name>
        <dbReference type="ChEBI" id="CHEBI:29105"/>
    </ligand>
</feature>
<evidence type="ECO:0000256" key="6">
    <source>
        <dbReference type="PIRSR" id="PIRSR601765-1"/>
    </source>
</evidence>
<dbReference type="EC" id="4.2.1.1" evidence="2"/>
<feature type="binding site" evidence="6">
    <location>
        <position position="102"/>
    </location>
    <ligand>
        <name>Zn(2+)</name>
        <dbReference type="ChEBI" id="CHEBI:29105"/>
    </ligand>
</feature>
<comment type="catalytic activity">
    <reaction evidence="5">
        <text>hydrogencarbonate + H(+) = CO2 + H2O</text>
        <dbReference type="Rhea" id="RHEA:10748"/>
        <dbReference type="ChEBI" id="CHEBI:15377"/>
        <dbReference type="ChEBI" id="CHEBI:15378"/>
        <dbReference type="ChEBI" id="CHEBI:16526"/>
        <dbReference type="ChEBI" id="CHEBI:17544"/>
        <dbReference type="EC" id="4.2.1.1"/>
    </reaction>
</comment>
<dbReference type="AlphaFoldDB" id="A0A937K308"/>
<dbReference type="Proteomes" id="UP000623681">
    <property type="component" value="Unassembled WGS sequence"/>
</dbReference>
<proteinExistence type="inferred from homology"/>
<evidence type="ECO:0000256" key="2">
    <source>
        <dbReference type="ARBA" id="ARBA00012925"/>
    </source>
</evidence>
<protein>
    <recommendedName>
        <fullName evidence="2">carbonic anhydrase</fullName>
        <ecNumber evidence="2">4.2.1.1</ecNumber>
    </recommendedName>
</protein>
<sequence>MNKNYNSKFSIITKLLLSLFILLSLNITYIALNKSYKIKASEPELYIRPEKVRIDAAKKLLVEGNKRYVDNKTFANDISDTKRKKLSSNGQKPFAVILSCSDSRVPPELVFNQGLGDLFVIRNAGNVVDPIVLGSIEYGVEHLDVPLIVVLGHEKCGAVEATIKDGEASENIASILNKIKPSYNKVKNKNQNIDEVINLTVNVNINNSVAIISQSPVIKKLLDEKKISIIGAKYKMDTGEVIYDFSK</sequence>
<feature type="binding site" evidence="6">
    <location>
        <position position="156"/>
    </location>
    <ligand>
        <name>Zn(2+)</name>
        <dbReference type="ChEBI" id="CHEBI:29105"/>
    </ligand>
</feature>
<dbReference type="InterPro" id="IPR036874">
    <property type="entry name" value="Carbonic_anhydrase_sf"/>
</dbReference>
<dbReference type="GO" id="GO:0004089">
    <property type="term" value="F:carbonate dehydratase activity"/>
    <property type="evidence" value="ECO:0007669"/>
    <property type="project" value="UniProtKB-EC"/>
</dbReference>